<evidence type="ECO:0000313" key="3">
    <source>
        <dbReference type="Proteomes" id="UP001242732"/>
    </source>
</evidence>
<keyword evidence="1" id="KW-0812">Transmembrane</keyword>
<feature type="transmembrane region" description="Helical" evidence="1">
    <location>
        <begin position="152"/>
        <end position="174"/>
    </location>
</feature>
<keyword evidence="3" id="KW-1185">Reference proteome</keyword>
<proteinExistence type="predicted"/>
<keyword evidence="1" id="KW-1133">Transmembrane helix</keyword>
<feature type="transmembrane region" description="Helical" evidence="1">
    <location>
        <begin position="6"/>
        <end position="25"/>
    </location>
</feature>
<protein>
    <recommendedName>
        <fullName evidence="4">Diguanylate cyclase</fullName>
    </recommendedName>
</protein>
<reference evidence="2 3" key="1">
    <citation type="submission" date="2023-06" db="EMBL/GenBank/DDBJ databases">
        <authorList>
            <person name="Ham H."/>
            <person name="Park D.S."/>
        </authorList>
    </citation>
    <scope>NUCLEOTIDE SEQUENCE [LARGE SCALE GENOMIC DNA]</scope>
    <source>
        <strain evidence="2 3">KACC 17005</strain>
    </source>
</reference>
<evidence type="ECO:0000256" key="1">
    <source>
        <dbReference type="SAM" id="Phobius"/>
    </source>
</evidence>
<dbReference type="Proteomes" id="UP001242732">
    <property type="component" value="Chromosome"/>
</dbReference>
<evidence type="ECO:0008006" key="4">
    <source>
        <dbReference type="Google" id="ProtNLM"/>
    </source>
</evidence>
<organism evidence="2 3">
    <name type="scientific">Paracidovorax citrulli</name>
    <name type="common">Acidovorax citrulli</name>
    <dbReference type="NCBI Taxonomy" id="80869"/>
    <lineage>
        <taxon>Bacteria</taxon>
        <taxon>Pseudomonadati</taxon>
        <taxon>Pseudomonadota</taxon>
        <taxon>Betaproteobacteria</taxon>
        <taxon>Burkholderiales</taxon>
        <taxon>Comamonadaceae</taxon>
        <taxon>Paracidovorax</taxon>
    </lineage>
</organism>
<sequence length="195" mass="21543">MNPPQSAALLPFGIVMTLWIAAGAADWWCHRRTRIEATTTGLAESAFHWALFLQMGAAVLAALLLEPTAGLVAFLLAMWLLHEAATWLELRMVAPARTITPLEQMVHSFMEILPLAGILLLCQPALEAWLAVPEEGTRGTALDWRWRMRSELPPWPVLGGFAVAIALCNGLLLAEESWRCWRAVRAGGRARALRD</sequence>
<gene>
    <name evidence="2" type="ORF">QRO08_05720</name>
</gene>
<dbReference type="RefSeq" id="WP_011796761.1">
    <property type="nucleotide sequence ID" value="NZ_CP042302.1"/>
</dbReference>
<evidence type="ECO:0000313" key="2">
    <source>
        <dbReference type="EMBL" id="WIY50073.1"/>
    </source>
</evidence>
<keyword evidence="1" id="KW-0472">Membrane</keyword>
<name>A0ABY9ATB7_PARCI</name>
<accession>A0ABY9ATB7</accession>
<dbReference type="EMBL" id="CP127363">
    <property type="protein sequence ID" value="WIY50073.1"/>
    <property type="molecule type" value="Genomic_DNA"/>
</dbReference>